<dbReference type="RefSeq" id="WP_263541203.1">
    <property type="nucleotide sequence ID" value="NZ_JAOVZO020000020.1"/>
</dbReference>
<evidence type="ECO:0000313" key="4">
    <source>
        <dbReference type="EMBL" id="MDC8015651.1"/>
    </source>
</evidence>
<comment type="caution">
    <text evidence="4">The sequence shown here is derived from an EMBL/GenBank/DDBJ whole genome shotgun (WGS) entry which is preliminary data.</text>
</comment>
<keyword evidence="5" id="KW-1185">Reference proteome</keyword>
<name>A0A9X3YNL4_9GAMM</name>
<evidence type="ECO:0000256" key="1">
    <source>
        <dbReference type="SAM" id="MobiDB-lite"/>
    </source>
</evidence>
<reference evidence="4" key="1">
    <citation type="submission" date="2023-02" db="EMBL/GenBank/DDBJ databases">
        <title>Tahibacter soli sp. nov. isolated from soil.</title>
        <authorList>
            <person name="Baek J.H."/>
            <person name="Lee J.K."/>
            <person name="Choi D.G."/>
            <person name="Jeon C.O."/>
        </authorList>
    </citation>
    <scope>NUCLEOTIDE SEQUENCE</scope>
    <source>
        <strain evidence="4">BL</strain>
    </source>
</reference>
<dbReference type="InterPro" id="IPR025205">
    <property type="entry name" value="PilX/PilW_C"/>
</dbReference>
<evidence type="ECO:0000259" key="2">
    <source>
        <dbReference type="Pfam" id="PF13681"/>
    </source>
</evidence>
<dbReference type="EMBL" id="JAOVZO020000020">
    <property type="protein sequence ID" value="MDC8015651.1"/>
    <property type="molecule type" value="Genomic_DNA"/>
</dbReference>
<gene>
    <name evidence="4" type="ORF">OD750_024250</name>
</gene>
<sequence>MHHHVPPVPYRRRRQSGAALFVALVFLLLLTLLALTAAGTSVLQERMTGGLRNAQLGLMGSESALRYGESYLWGLAGRTNAAKRLLFYCGAGGKVGEDGVGCFARVYGGIDPRVDRFRSRPGYRPGGGEANVAKIDVTGLSGDEQTANLASRPVYIVEDVGEFRPPNDPVGDRTGAQAGMTQGKGGASDPQALRIYRITARSDGGNTSVQRVSESTFVALIPKGFSPGAP</sequence>
<accession>A0A9X3YNL4</accession>
<feature type="domain" description="PilX/PilW C-terminal" evidence="2">
    <location>
        <begin position="140"/>
        <end position="218"/>
    </location>
</feature>
<evidence type="ECO:0000313" key="5">
    <source>
        <dbReference type="Proteomes" id="UP001139971"/>
    </source>
</evidence>
<dbReference type="Pfam" id="PF14341">
    <property type="entry name" value="PilX_N"/>
    <property type="match status" value="1"/>
</dbReference>
<dbReference type="Proteomes" id="UP001139971">
    <property type="component" value="Unassembled WGS sequence"/>
</dbReference>
<protein>
    <submittedName>
        <fullName evidence="4">Pilus assembly protein</fullName>
    </submittedName>
</protein>
<organism evidence="4 5">
    <name type="scientific">Tahibacter soli</name>
    <dbReference type="NCBI Taxonomy" id="2983605"/>
    <lineage>
        <taxon>Bacteria</taxon>
        <taxon>Pseudomonadati</taxon>
        <taxon>Pseudomonadota</taxon>
        <taxon>Gammaproteobacteria</taxon>
        <taxon>Lysobacterales</taxon>
        <taxon>Rhodanobacteraceae</taxon>
        <taxon>Tahibacter</taxon>
    </lineage>
</organism>
<dbReference type="Pfam" id="PF13681">
    <property type="entry name" value="PilX"/>
    <property type="match status" value="1"/>
</dbReference>
<feature type="region of interest" description="Disordered" evidence="1">
    <location>
        <begin position="162"/>
        <end position="191"/>
    </location>
</feature>
<dbReference type="AlphaFoldDB" id="A0A9X3YNL4"/>
<evidence type="ECO:0000259" key="3">
    <source>
        <dbReference type="Pfam" id="PF14341"/>
    </source>
</evidence>
<feature type="domain" description="Type 4 fimbrial biogenesis protein PilX N-terminal" evidence="3">
    <location>
        <begin position="16"/>
        <end position="65"/>
    </location>
</feature>
<proteinExistence type="predicted"/>
<dbReference type="InterPro" id="IPR025746">
    <property type="entry name" value="PilX_N_dom"/>
</dbReference>